<feature type="transmembrane region" description="Helical" evidence="1">
    <location>
        <begin position="7"/>
        <end position="25"/>
    </location>
</feature>
<keyword evidence="1" id="KW-1133">Transmembrane helix</keyword>
<keyword evidence="1" id="KW-0812">Transmembrane</keyword>
<name>A0ABP8RRW7_9PSEU</name>
<evidence type="ECO:0000313" key="2">
    <source>
        <dbReference type="EMBL" id="GAA4545011.1"/>
    </source>
</evidence>
<comment type="caution">
    <text evidence="2">The sequence shown here is derived from an EMBL/GenBank/DDBJ whole genome shotgun (WGS) entry which is preliminary data.</text>
</comment>
<organism evidence="2 3">
    <name type="scientific">Pseudonocardia xishanensis</name>
    <dbReference type="NCBI Taxonomy" id="630995"/>
    <lineage>
        <taxon>Bacteria</taxon>
        <taxon>Bacillati</taxon>
        <taxon>Actinomycetota</taxon>
        <taxon>Actinomycetes</taxon>
        <taxon>Pseudonocardiales</taxon>
        <taxon>Pseudonocardiaceae</taxon>
        <taxon>Pseudonocardia</taxon>
    </lineage>
</organism>
<feature type="transmembrane region" description="Helical" evidence="1">
    <location>
        <begin position="75"/>
        <end position="91"/>
    </location>
</feature>
<feature type="transmembrane region" description="Helical" evidence="1">
    <location>
        <begin position="97"/>
        <end position="118"/>
    </location>
</feature>
<sequence length="170" mass="19275">MLSRLSKVILLVSSFSPLLIVFALLDYWGKGWPSAVCVGLAILSWIGVFYLYASLKKIDPTPLRVKKADRKDQEILTYLAANLLPFLSINPDGWREILASFIFVGLIGLFFVRGELYYTNPVLGVAKFRVLAIETTNQTVYLITRRVYLPRDSEIRAVPISNHIMWEAPP</sequence>
<reference evidence="3" key="1">
    <citation type="journal article" date="2019" name="Int. J. Syst. Evol. Microbiol.">
        <title>The Global Catalogue of Microorganisms (GCM) 10K type strain sequencing project: providing services to taxonomists for standard genome sequencing and annotation.</title>
        <authorList>
            <consortium name="The Broad Institute Genomics Platform"/>
            <consortium name="The Broad Institute Genome Sequencing Center for Infectious Disease"/>
            <person name="Wu L."/>
            <person name="Ma J."/>
        </authorList>
    </citation>
    <scope>NUCLEOTIDE SEQUENCE [LARGE SCALE GENOMIC DNA]</scope>
    <source>
        <strain evidence="3">JCM 17906</strain>
    </source>
</reference>
<keyword evidence="1" id="KW-0472">Membrane</keyword>
<accession>A0ABP8RRW7</accession>
<dbReference type="EMBL" id="BAABGT010000029">
    <property type="protein sequence ID" value="GAA4545011.1"/>
    <property type="molecule type" value="Genomic_DNA"/>
</dbReference>
<gene>
    <name evidence="2" type="ORF">GCM10023175_24180</name>
</gene>
<evidence type="ECO:0000313" key="3">
    <source>
        <dbReference type="Proteomes" id="UP001501598"/>
    </source>
</evidence>
<feature type="transmembrane region" description="Helical" evidence="1">
    <location>
        <begin position="31"/>
        <end position="55"/>
    </location>
</feature>
<keyword evidence="3" id="KW-1185">Reference proteome</keyword>
<evidence type="ECO:0000256" key="1">
    <source>
        <dbReference type="SAM" id="Phobius"/>
    </source>
</evidence>
<evidence type="ECO:0008006" key="4">
    <source>
        <dbReference type="Google" id="ProtNLM"/>
    </source>
</evidence>
<protein>
    <recommendedName>
        <fullName evidence="4">PH (Pleckstrin Homology) domain-containing protein</fullName>
    </recommendedName>
</protein>
<proteinExistence type="predicted"/>
<dbReference type="Proteomes" id="UP001501598">
    <property type="component" value="Unassembled WGS sequence"/>
</dbReference>